<organism evidence="2 3">
    <name type="scientific">Macrolepiota fuliginosa MF-IS2</name>
    <dbReference type="NCBI Taxonomy" id="1400762"/>
    <lineage>
        <taxon>Eukaryota</taxon>
        <taxon>Fungi</taxon>
        <taxon>Dikarya</taxon>
        <taxon>Basidiomycota</taxon>
        <taxon>Agaricomycotina</taxon>
        <taxon>Agaricomycetes</taxon>
        <taxon>Agaricomycetidae</taxon>
        <taxon>Agaricales</taxon>
        <taxon>Agaricineae</taxon>
        <taxon>Agaricaceae</taxon>
        <taxon>Macrolepiota</taxon>
    </lineage>
</organism>
<name>A0A9P5X9Q9_9AGAR</name>
<evidence type="ECO:0000313" key="2">
    <source>
        <dbReference type="EMBL" id="KAF9446309.1"/>
    </source>
</evidence>
<keyword evidence="1" id="KW-1133">Transmembrane helix</keyword>
<dbReference type="EMBL" id="MU151252">
    <property type="protein sequence ID" value="KAF9446309.1"/>
    <property type="molecule type" value="Genomic_DNA"/>
</dbReference>
<comment type="caution">
    <text evidence="2">The sequence shown here is derived from an EMBL/GenBank/DDBJ whole genome shotgun (WGS) entry which is preliminary data.</text>
</comment>
<evidence type="ECO:0000313" key="3">
    <source>
        <dbReference type="Proteomes" id="UP000807342"/>
    </source>
</evidence>
<keyword evidence="1" id="KW-0472">Membrane</keyword>
<feature type="transmembrane region" description="Helical" evidence="1">
    <location>
        <begin position="91"/>
        <end position="109"/>
    </location>
</feature>
<gene>
    <name evidence="2" type="ORF">P691DRAFT_213373</name>
</gene>
<dbReference type="AlphaFoldDB" id="A0A9P5X9Q9"/>
<proteinExistence type="predicted"/>
<reference evidence="2" key="1">
    <citation type="submission" date="2020-11" db="EMBL/GenBank/DDBJ databases">
        <authorList>
            <consortium name="DOE Joint Genome Institute"/>
            <person name="Ahrendt S."/>
            <person name="Riley R."/>
            <person name="Andreopoulos W."/>
            <person name="Labutti K."/>
            <person name="Pangilinan J."/>
            <person name="Ruiz-Duenas F.J."/>
            <person name="Barrasa J.M."/>
            <person name="Sanchez-Garcia M."/>
            <person name="Camarero S."/>
            <person name="Miyauchi S."/>
            <person name="Serrano A."/>
            <person name="Linde D."/>
            <person name="Babiker R."/>
            <person name="Drula E."/>
            <person name="Ayuso-Fernandez I."/>
            <person name="Pacheco R."/>
            <person name="Padilla G."/>
            <person name="Ferreira P."/>
            <person name="Barriuso J."/>
            <person name="Kellner H."/>
            <person name="Castanera R."/>
            <person name="Alfaro M."/>
            <person name="Ramirez L."/>
            <person name="Pisabarro A.G."/>
            <person name="Kuo A."/>
            <person name="Tritt A."/>
            <person name="Lipzen A."/>
            <person name="He G."/>
            <person name="Yan M."/>
            <person name="Ng V."/>
            <person name="Cullen D."/>
            <person name="Martin F."/>
            <person name="Rosso M.-N."/>
            <person name="Henrissat B."/>
            <person name="Hibbett D."/>
            <person name="Martinez A.T."/>
            <person name="Grigoriev I.V."/>
        </authorList>
    </citation>
    <scope>NUCLEOTIDE SEQUENCE</scope>
    <source>
        <strain evidence="2">MF-IS2</strain>
    </source>
</reference>
<protein>
    <submittedName>
        <fullName evidence="2">Uncharacterized protein</fullName>
    </submittedName>
</protein>
<keyword evidence="1" id="KW-0812">Transmembrane</keyword>
<sequence>MKGSQWLWKRGWDEKWQHENGLLVFWAPVSLVADLQSFKPDGGCRHLTSTHHQGFLHCTACSSINTPRATFEITTRAPRITRVFVTKIRRLIMETGISTAVVSATFIFIPCYGRGRRRQAVVVAVDTEWVGKEDKCISK</sequence>
<evidence type="ECO:0000256" key="1">
    <source>
        <dbReference type="SAM" id="Phobius"/>
    </source>
</evidence>
<accession>A0A9P5X9Q9</accession>
<keyword evidence="3" id="KW-1185">Reference proteome</keyword>
<dbReference type="Proteomes" id="UP000807342">
    <property type="component" value="Unassembled WGS sequence"/>
</dbReference>